<evidence type="ECO:0000313" key="2">
    <source>
        <dbReference type="Proteomes" id="UP001596298"/>
    </source>
</evidence>
<dbReference type="EMBL" id="JBHSWH010000001">
    <property type="protein sequence ID" value="MFC6704185.1"/>
    <property type="molecule type" value="Genomic_DNA"/>
</dbReference>
<proteinExistence type="predicted"/>
<sequence>MSATSVSAVRPRWGKRRRWGLVCAIVAAVMVGSGVAGALTVRHLDRQYGPVHAGLFSGPYSGPRLASAPGASGRLLTSLGNWGSHEVTVTGLSYLQDEPAVSGIRWSTYRPVPGGSSDGIDTPWHSFPATIPADGTIRLMISLHRPADCSRYQGAGLGGHDYTGSLVVHWKSLLHTHATSVQVLAGNAVRVC</sequence>
<dbReference type="Proteomes" id="UP001596298">
    <property type="component" value="Unassembled WGS sequence"/>
</dbReference>
<comment type="caution">
    <text evidence="1">The sequence shown here is derived from an EMBL/GenBank/DDBJ whole genome shotgun (WGS) entry which is preliminary data.</text>
</comment>
<protein>
    <submittedName>
        <fullName evidence="1">Uncharacterized protein</fullName>
    </submittedName>
</protein>
<organism evidence="1 2">
    <name type="scientific">Flexivirga alba</name>
    <dbReference type="NCBI Taxonomy" id="702742"/>
    <lineage>
        <taxon>Bacteria</taxon>
        <taxon>Bacillati</taxon>
        <taxon>Actinomycetota</taxon>
        <taxon>Actinomycetes</taxon>
        <taxon>Micrococcales</taxon>
        <taxon>Dermacoccaceae</taxon>
        <taxon>Flexivirga</taxon>
    </lineage>
</organism>
<keyword evidence="2" id="KW-1185">Reference proteome</keyword>
<accession>A0ABW2ABH3</accession>
<gene>
    <name evidence="1" type="ORF">ACFQDH_02580</name>
</gene>
<evidence type="ECO:0000313" key="1">
    <source>
        <dbReference type="EMBL" id="MFC6704185.1"/>
    </source>
</evidence>
<name>A0ABW2ABH3_9MICO</name>
<dbReference type="RefSeq" id="WP_382398178.1">
    <property type="nucleotide sequence ID" value="NZ_JBHSWH010000001.1"/>
</dbReference>
<reference evidence="2" key="1">
    <citation type="journal article" date="2019" name="Int. J. Syst. Evol. Microbiol.">
        <title>The Global Catalogue of Microorganisms (GCM) 10K type strain sequencing project: providing services to taxonomists for standard genome sequencing and annotation.</title>
        <authorList>
            <consortium name="The Broad Institute Genomics Platform"/>
            <consortium name="The Broad Institute Genome Sequencing Center for Infectious Disease"/>
            <person name="Wu L."/>
            <person name="Ma J."/>
        </authorList>
    </citation>
    <scope>NUCLEOTIDE SEQUENCE [LARGE SCALE GENOMIC DNA]</scope>
    <source>
        <strain evidence="2">CCUG 58127</strain>
    </source>
</reference>